<dbReference type="Gene3D" id="3.40.50.300">
    <property type="entry name" value="P-loop containing nucleotide triphosphate hydrolases"/>
    <property type="match status" value="1"/>
</dbReference>
<dbReference type="InterPro" id="IPR027417">
    <property type="entry name" value="P-loop_NTPase"/>
</dbReference>
<name>A0A3S5BLD8_9PLAT</name>
<organism evidence="1 2">
    <name type="scientific">Protopolystoma xenopodis</name>
    <dbReference type="NCBI Taxonomy" id="117903"/>
    <lineage>
        <taxon>Eukaryota</taxon>
        <taxon>Metazoa</taxon>
        <taxon>Spiralia</taxon>
        <taxon>Lophotrochozoa</taxon>
        <taxon>Platyhelminthes</taxon>
        <taxon>Monogenea</taxon>
        <taxon>Polyopisthocotylea</taxon>
        <taxon>Polystomatidea</taxon>
        <taxon>Polystomatidae</taxon>
        <taxon>Protopolystoma</taxon>
    </lineage>
</organism>
<keyword evidence="2" id="KW-1185">Reference proteome</keyword>
<dbReference type="EMBL" id="CAAALY010002707">
    <property type="protein sequence ID" value="VEL07902.1"/>
    <property type="molecule type" value="Genomic_DNA"/>
</dbReference>
<sequence>MSSTEPIIHSNLEGSHSPLTTACSAPIRRLINLLDRLDQRINALSVYSDIQQSAVSPPSLPLDSSWSGFGGHSNPFYSHKGLQLTGLPPSSSSTVQEAIDHLYQSLLRRQLAYPQWTQNASNSESEVQATGPDSRKYNQILIVLDDVWDIEIGKVLSSLPATFLVTSRNENILRTVNSLTKSFL</sequence>
<protein>
    <recommendedName>
        <fullName evidence="3">NB-ARC domain-containing protein</fullName>
    </recommendedName>
</protein>
<dbReference type="AlphaFoldDB" id="A0A3S5BLD8"/>
<gene>
    <name evidence="1" type="ORF">PXEA_LOCUS1342</name>
</gene>
<comment type="caution">
    <text evidence="1">The sequence shown here is derived from an EMBL/GenBank/DDBJ whole genome shotgun (WGS) entry which is preliminary data.</text>
</comment>
<evidence type="ECO:0008006" key="3">
    <source>
        <dbReference type="Google" id="ProtNLM"/>
    </source>
</evidence>
<evidence type="ECO:0000313" key="1">
    <source>
        <dbReference type="EMBL" id="VEL07902.1"/>
    </source>
</evidence>
<reference evidence="1" key="1">
    <citation type="submission" date="2018-11" db="EMBL/GenBank/DDBJ databases">
        <authorList>
            <consortium name="Pathogen Informatics"/>
        </authorList>
    </citation>
    <scope>NUCLEOTIDE SEQUENCE</scope>
</reference>
<proteinExistence type="predicted"/>
<accession>A0A3S5BLD8</accession>
<dbReference type="Proteomes" id="UP000784294">
    <property type="component" value="Unassembled WGS sequence"/>
</dbReference>
<evidence type="ECO:0000313" key="2">
    <source>
        <dbReference type="Proteomes" id="UP000784294"/>
    </source>
</evidence>